<evidence type="ECO:0000313" key="2">
    <source>
        <dbReference type="EMBL" id="MBT2989687.1"/>
    </source>
</evidence>
<accession>A0A944QU27</accession>
<evidence type="ECO:0000313" key="3">
    <source>
        <dbReference type="Proteomes" id="UP000770889"/>
    </source>
</evidence>
<feature type="region of interest" description="Disordered" evidence="1">
    <location>
        <begin position="1"/>
        <end position="24"/>
    </location>
</feature>
<dbReference type="EMBL" id="JAHHGM010000010">
    <property type="protein sequence ID" value="MBT2989687.1"/>
    <property type="molecule type" value="Genomic_DNA"/>
</dbReference>
<name>A0A944QU27_9GAMM</name>
<sequence length="285" mass="29315">MLLLQGCGGGGSSDGPTTSVGTTYTGETSEAVIDSSNAKDIATGTASGTQQAVVSDSLSGVAMRPQATPGSKLTEVAPRIAQWIEQLSTPLAAKTVDVTDEICDAGGRAVADTNDAETEGTITFTNCAMSDMQGGTLVINGPVDFIFNTVADTLSMVFRVTVSYLGESEAINLTLGCSNISSASISCSLSSDFAGIDGRVYRIEDISVSGNEVSGFYVSMTLYDPDHGRVDVSTTQPLTYGCTLAVPGSGILSLDGENETFATVSFDSCSGFTVTVDGVGNSYIW</sequence>
<feature type="compositionally biased region" description="Low complexity" evidence="1">
    <location>
        <begin position="14"/>
        <end position="24"/>
    </location>
</feature>
<organism evidence="2 3">
    <name type="scientific">Candidatus Thiodiazotropha taylori</name>
    <dbReference type="NCBI Taxonomy" id="2792791"/>
    <lineage>
        <taxon>Bacteria</taxon>
        <taxon>Pseudomonadati</taxon>
        <taxon>Pseudomonadota</taxon>
        <taxon>Gammaproteobacteria</taxon>
        <taxon>Chromatiales</taxon>
        <taxon>Sedimenticolaceae</taxon>
        <taxon>Candidatus Thiodiazotropha</taxon>
    </lineage>
</organism>
<dbReference type="AlphaFoldDB" id="A0A944QU27"/>
<reference evidence="2 3" key="1">
    <citation type="submission" date="2021-05" db="EMBL/GenBank/DDBJ databases">
        <title>Genetic and Functional Diversity in Clade A Lucinid endosymbionts from the Bahamas.</title>
        <authorList>
            <person name="Giani N.M."/>
            <person name="Engel A.S."/>
            <person name="Campbell B.J."/>
        </authorList>
    </citation>
    <scope>NUCLEOTIDE SEQUENCE [LARGE SCALE GENOMIC DNA]</scope>
    <source>
        <strain evidence="2">LUC16012Gg_MoonRockCtena</strain>
    </source>
</reference>
<feature type="compositionally biased region" description="Gly residues" evidence="1">
    <location>
        <begin position="1"/>
        <end position="13"/>
    </location>
</feature>
<dbReference type="Proteomes" id="UP000770889">
    <property type="component" value="Unassembled WGS sequence"/>
</dbReference>
<evidence type="ECO:0000256" key="1">
    <source>
        <dbReference type="SAM" id="MobiDB-lite"/>
    </source>
</evidence>
<gene>
    <name evidence="2" type="ORF">KME65_12045</name>
</gene>
<protein>
    <submittedName>
        <fullName evidence="2">Uncharacterized protein</fullName>
    </submittedName>
</protein>
<proteinExistence type="predicted"/>
<comment type="caution">
    <text evidence="2">The sequence shown here is derived from an EMBL/GenBank/DDBJ whole genome shotgun (WGS) entry which is preliminary data.</text>
</comment>